<evidence type="ECO:0000256" key="6">
    <source>
        <dbReference type="SAM" id="MobiDB-lite"/>
    </source>
</evidence>
<evidence type="ECO:0000256" key="5">
    <source>
        <dbReference type="ARBA" id="ARBA00023242"/>
    </source>
</evidence>
<evidence type="ECO:0000313" key="9">
    <source>
        <dbReference type="Proteomes" id="UP000614601"/>
    </source>
</evidence>
<dbReference type="OrthoDB" id="10028342at2759"/>
<proteinExistence type="predicted"/>
<accession>A0A811KPP6</accession>
<dbReference type="EMBL" id="CAJFDH010000003">
    <property type="protein sequence ID" value="CAD5217617.1"/>
    <property type="molecule type" value="Genomic_DNA"/>
</dbReference>
<dbReference type="AlphaFoldDB" id="A0A811KPP6"/>
<comment type="caution">
    <text evidence="8">The sequence shown here is derived from an EMBL/GenBank/DDBJ whole genome shotgun (WGS) entry which is preliminary data.</text>
</comment>
<dbReference type="SUPFAM" id="SSF46689">
    <property type="entry name" value="Homeodomain-like"/>
    <property type="match status" value="1"/>
</dbReference>
<keyword evidence="2" id="KW-0805">Transcription regulation</keyword>
<feature type="compositionally biased region" description="Low complexity" evidence="6">
    <location>
        <begin position="1"/>
        <end position="13"/>
    </location>
</feature>
<feature type="domain" description="HTH psq-type" evidence="7">
    <location>
        <begin position="112"/>
        <end position="147"/>
    </location>
</feature>
<organism evidence="8 9">
    <name type="scientific">Bursaphelenchus okinawaensis</name>
    <dbReference type="NCBI Taxonomy" id="465554"/>
    <lineage>
        <taxon>Eukaryota</taxon>
        <taxon>Metazoa</taxon>
        <taxon>Ecdysozoa</taxon>
        <taxon>Nematoda</taxon>
        <taxon>Chromadorea</taxon>
        <taxon>Rhabditida</taxon>
        <taxon>Tylenchina</taxon>
        <taxon>Tylenchomorpha</taxon>
        <taxon>Aphelenchoidea</taxon>
        <taxon>Aphelenchoididae</taxon>
        <taxon>Bursaphelenchus</taxon>
    </lineage>
</organism>
<reference evidence="8" key="1">
    <citation type="submission" date="2020-09" db="EMBL/GenBank/DDBJ databases">
        <authorList>
            <person name="Kikuchi T."/>
        </authorList>
    </citation>
    <scope>NUCLEOTIDE SEQUENCE</scope>
    <source>
        <strain evidence="8">SH1</strain>
    </source>
</reference>
<keyword evidence="4" id="KW-0804">Transcription</keyword>
<evidence type="ECO:0000256" key="4">
    <source>
        <dbReference type="ARBA" id="ARBA00023163"/>
    </source>
</evidence>
<name>A0A811KPP6_9BILA</name>
<keyword evidence="3" id="KW-0238">DNA-binding</keyword>
<keyword evidence="9" id="KW-1185">Reference proteome</keyword>
<dbReference type="Proteomes" id="UP000783686">
    <property type="component" value="Unassembled WGS sequence"/>
</dbReference>
<dbReference type="GO" id="GO:0003677">
    <property type="term" value="F:DNA binding"/>
    <property type="evidence" value="ECO:0007669"/>
    <property type="project" value="UniProtKB-KW"/>
</dbReference>
<protein>
    <recommendedName>
        <fullName evidence="7">HTH psq-type domain-containing protein</fullName>
    </recommendedName>
</protein>
<dbReference type="Gene3D" id="1.10.10.60">
    <property type="entry name" value="Homeodomain-like"/>
    <property type="match status" value="1"/>
</dbReference>
<dbReference type="InterPro" id="IPR007889">
    <property type="entry name" value="HTH_Psq"/>
</dbReference>
<gene>
    <name evidence="8" type="ORF">BOKJ2_LOCUS7177</name>
</gene>
<comment type="subcellular location">
    <subcellularLocation>
        <location evidence="1">Nucleus</location>
    </subcellularLocation>
</comment>
<keyword evidence="5" id="KW-0539">Nucleus</keyword>
<evidence type="ECO:0000256" key="1">
    <source>
        <dbReference type="ARBA" id="ARBA00004123"/>
    </source>
</evidence>
<dbReference type="PANTHER" id="PTHR21545">
    <property type="entry name" value="TRANSCRIPTION FACTOR MLR1/2"/>
    <property type="match status" value="1"/>
</dbReference>
<dbReference type="Pfam" id="PF05225">
    <property type="entry name" value="HTH_psq"/>
    <property type="match status" value="1"/>
</dbReference>
<evidence type="ECO:0000313" key="8">
    <source>
        <dbReference type="EMBL" id="CAD5217617.1"/>
    </source>
</evidence>
<feature type="region of interest" description="Disordered" evidence="6">
    <location>
        <begin position="1"/>
        <end position="31"/>
    </location>
</feature>
<evidence type="ECO:0000256" key="2">
    <source>
        <dbReference type="ARBA" id="ARBA00023015"/>
    </source>
</evidence>
<sequence length="163" mass="17701">MDSTTSSSASSVTDCTVLGPQSSSVDETSGLSKGIFPSTTLPSLTSPRNFNLPALSTVPAAASNTLRIGYQQKLSSLLHQQHLYFVRLREIQAQNALKQFLPQVRKQYSQNDLDAALQDIQSGRIGTRRASVVYGIPRSTLRNKIYKLDGGKRSLGSVEESAK</sequence>
<dbReference type="GO" id="GO:0005634">
    <property type="term" value="C:nucleus"/>
    <property type="evidence" value="ECO:0007669"/>
    <property type="project" value="UniProtKB-SubCell"/>
</dbReference>
<evidence type="ECO:0000259" key="7">
    <source>
        <dbReference type="Pfam" id="PF05225"/>
    </source>
</evidence>
<dbReference type="InterPro" id="IPR009057">
    <property type="entry name" value="Homeodomain-like_sf"/>
</dbReference>
<dbReference type="EMBL" id="CAJFCW020000003">
    <property type="protein sequence ID" value="CAG9108139.1"/>
    <property type="molecule type" value="Genomic_DNA"/>
</dbReference>
<dbReference type="GO" id="GO:0006357">
    <property type="term" value="P:regulation of transcription by RNA polymerase II"/>
    <property type="evidence" value="ECO:0007669"/>
    <property type="project" value="TreeGrafter"/>
</dbReference>
<evidence type="ECO:0000256" key="3">
    <source>
        <dbReference type="ARBA" id="ARBA00023125"/>
    </source>
</evidence>
<dbReference type="Proteomes" id="UP000614601">
    <property type="component" value="Unassembled WGS sequence"/>
</dbReference>
<feature type="compositionally biased region" description="Polar residues" evidence="6">
    <location>
        <begin position="19"/>
        <end position="31"/>
    </location>
</feature>
<dbReference type="PANTHER" id="PTHR21545:SF13">
    <property type="entry name" value="ECDYSONE-INDUCED PROTEIN 93F, ISOFORM C"/>
    <property type="match status" value="1"/>
</dbReference>